<dbReference type="AlphaFoldDB" id="A0A8H5LHK8"/>
<sequence length="81" mass="8471">MITGGKIEPYEEELEGESEGNTSPTPAPTPKSPPPGVSPSSSPASGVYPRFIQTSTPSLADNKKLGEENMTPASLFDEPIP</sequence>
<feature type="region of interest" description="Disordered" evidence="1">
    <location>
        <begin position="1"/>
        <end position="81"/>
    </location>
</feature>
<evidence type="ECO:0000256" key="1">
    <source>
        <dbReference type="SAM" id="MobiDB-lite"/>
    </source>
</evidence>
<dbReference type="Proteomes" id="UP000559256">
    <property type="component" value="Unassembled WGS sequence"/>
</dbReference>
<gene>
    <name evidence="2" type="ORF">D9758_007408</name>
</gene>
<protein>
    <submittedName>
        <fullName evidence="2">Uncharacterized protein</fullName>
    </submittedName>
</protein>
<evidence type="ECO:0000313" key="2">
    <source>
        <dbReference type="EMBL" id="KAF5357696.1"/>
    </source>
</evidence>
<keyword evidence="3" id="KW-1185">Reference proteome</keyword>
<reference evidence="2 3" key="1">
    <citation type="journal article" date="2020" name="ISME J.">
        <title>Uncovering the hidden diversity of litter-decomposition mechanisms in mushroom-forming fungi.</title>
        <authorList>
            <person name="Floudas D."/>
            <person name="Bentzer J."/>
            <person name="Ahren D."/>
            <person name="Johansson T."/>
            <person name="Persson P."/>
            <person name="Tunlid A."/>
        </authorList>
    </citation>
    <scope>NUCLEOTIDE SEQUENCE [LARGE SCALE GENOMIC DNA]</scope>
    <source>
        <strain evidence="2 3">CBS 291.85</strain>
    </source>
</reference>
<evidence type="ECO:0000313" key="3">
    <source>
        <dbReference type="Proteomes" id="UP000559256"/>
    </source>
</evidence>
<feature type="compositionally biased region" description="Low complexity" evidence="1">
    <location>
        <begin position="38"/>
        <end position="47"/>
    </location>
</feature>
<proteinExistence type="predicted"/>
<name>A0A8H5LHK8_9AGAR</name>
<comment type="caution">
    <text evidence="2">The sequence shown here is derived from an EMBL/GenBank/DDBJ whole genome shotgun (WGS) entry which is preliminary data.</text>
</comment>
<organism evidence="2 3">
    <name type="scientific">Tetrapyrgos nigripes</name>
    <dbReference type="NCBI Taxonomy" id="182062"/>
    <lineage>
        <taxon>Eukaryota</taxon>
        <taxon>Fungi</taxon>
        <taxon>Dikarya</taxon>
        <taxon>Basidiomycota</taxon>
        <taxon>Agaricomycotina</taxon>
        <taxon>Agaricomycetes</taxon>
        <taxon>Agaricomycetidae</taxon>
        <taxon>Agaricales</taxon>
        <taxon>Marasmiineae</taxon>
        <taxon>Marasmiaceae</taxon>
        <taxon>Tetrapyrgos</taxon>
    </lineage>
</organism>
<feature type="compositionally biased region" description="Pro residues" evidence="1">
    <location>
        <begin position="25"/>
        <end position="37"/>
    </location>
</feature>
<accession>A0A8H5LHK8</accession>
<dbReference type="EMBL" id="JAACJM010000050">
    <property type="protein sequence ID" value="KAF5357696.1"/>
    <property type="molecule type" value="Genomic_DNA"/>
</dbReference>